<comment type="caution">
    <text evidence="10">The sequence shown here is derived from an EMBL/GenBank/DDBJ whole genome shotgun (WGS) entry which is preliminary data.</text>
</comment>
<evidence type="ECO:0000256" key="7">
    <source>
        <dbReference type="PIRSR" id="PIRSR000025-2"/>
    </source>
</evidence>
<evidence type="ECO:0000256" key="5">
    <source>
        <dbReference type="ARBA" id="ARBA00023004"/>
    </source>
</evidence>
<protein>
    <submittedName>
        <fullName evidence="10">Cytochrome c</fullName>
    </submittedName>
</protein>
<accession>A0A4Q9DH12</accession>
<evidence type="ECO:0000313" key="10">
    <source>
        <dbReference type="EMBL" id="TBL69909.1"/>
    </source>
</evidence>
<organism evidence="10 11">
    <name type="scientific">Paenibacillus thalictri</name>
    <dbReference type="NCBI Taxonomy" id="2527873"/>
    <lineage>
        <taxon>Bacteria</taxon>
        <taxon>Bacillati</taxon>
        <taxon>Bacillota</taxon>
        <taxon>Bacilli</taxon>
        <taxon>Bacillales</taxon>
        <taxon>Paenibacillaceae</taxon>
        <taxon>Paenibacillus</taxon>
    </lineage>
</organism>
<evidence type="ECO:0000259" key="9">
    <source>
        <dbReference type="PROSITE" id="PS51007"/>
    </source>
</evidence>
<dbReference type="Pfam" id="PF13442">
    <property type="entry name" value="Cytochrome_CBB3"/>
    <property type="match status" value="1"/>
</dbReference>
<proteinExistence type="predicted"/>
<dbReference type="InterPro" id="IPR051811">
    <property type="entry name" value="Cytochrome_c550/c551-like"/>
</dbReference>
<keyword evidence="1" id="KW-0813">Transport</keyword>
<gene>
    <name evidence="10" type="ORF">EYB31_34620</name>
</gene>
<keyword evidence="2 6" id="KW-0349">Heme</keyword>
<feature type="binding site" description="axial binding residue" evidence="7">
    <location>
        <position position="98"/>
    </location>
    <ligand>
        <name>heme c</name>
        <dbReference type="ChEBI" id="CHEBI:61717"/>
    </ligand>
    <ligandPart>
        <name>Fe</name>
        <dbReference type="ChEBI" id="CHEBI:18248"/>
    </ligandPart>
</feature>
<dbReference type="PRINTS" id="PR00605">
    <property type="entry name" value="CYTCHROMECIC"/>
</dbReference>
<dbReference type="InterPro" id="IPR012218">
    <property type="entry name" value="Cyt_c_BACSU-c550-type"/>
</dbReference>
<dbReference type="GO" id="GO:0020037">
    <property type="term" value="F:heme binding"/>
    <property type="evidence" value="ECO:0007669"/>
    <property type="project" value="InterPro"/>
</dbReference>
<feature type="binding site" description="covalent" evidence="6">
    <location>
        <position position="62"/>
    </location>
    <ligand>
        <name>heme c</name>
        <dbReference type="ChEBI" id="CHEBI:61717"/>
    </ligand>
</feature>
<evidence type="ECO:0000256" key="1">
    <source>
        <dbReference type="ARBA" id="ARBA00022448"/>
    </source>
</evidence>
<dbReference type="PANTHER" id="PTHR37823:SF4">
    <property type="entry name" value="MENAQUINOL-CYTOCHROME C REDUCTASE CYTOCHROME B_C SUBUNIT"/>
    <property type="match status" value="1"/>
</dbReference>
<dbReference type="SUPFAM" id="SSF46626">
    <property type="entry name" value="Cytochrome c"/>
    <property type="match status" value="1"/>
</dbReference>
<evidence type="ECO:0000256" key="6">
    <source>
        <dbReference type="PIRSR" id="PIRSR000025-1"/>
    </source>
</evidence>
<dbReference type="EMBL" id="SIRE01000035">
    <property type="protein sequence ID" value="TBL69909.1"/>
    <property type="molecule type" value="Genomic_DNA"/>
</dbReference>
<feature type="domain" description="Cytochrome c" evidence="9">
    <location>
        <begin position="46"/>
        <end position="121"/>
    </location>
</feature>
<keyword evidence="11" id="KW-1185">Reference proteome</keyword>
<dbReference type="GO" id="GO:0009055">
    <property type="term" value="F:electron transfer activity"/>
    <property type="evidence" value="ECO:0007669"/>
    <property type="project" value="InterPro"/>
</dbReference>
<comment type="PTM">
    <text evidence="6">Binds 1 heme c group covalently per subunit.</text>
</comment>
<dbReference type="AlphaFoldDB" id="A0A4Q9DH12"/>
<feature type="binding site" description="covalent" evidence="6">
    <location>
        <position position="59"/>
    </location>
    <ligand>
        <name>heme c</name>
        <dbReference type="ChEBI" id="CHEBI:61717"/>
    </ligand>
</feature>
<feature type="binding site" description="axial binding residue" evidence="7">
    <location>
        <position position="63"/>
    </location>
    <ligand>
        <name>heme c</name>
        <dbReference type="ChEBI" id="CHEBI:61717"/>
    </ligand>
    <ligandPart>
        <name>Fe</name>
        <dbReference type="ChEBI" id="CHEBI:18248"/>
    </ligandPart>
</feature>
<dbReference type="GO" id="GO:0016020">
    <property type="term" value="C:membrane"/>
    <property type="evidence" value="ECO:0007669"/>
    <property type="project" value="InterPro"/>
</dbReference>
<dbReference type="OrthoDB" id="7933886at2"/>
<keyword evidence="8" id="KW-0732">Signal</keyword>
<evidence type="ECO:0000313" key="11">
    <source>
        <dbReference type="Proteomes" id="UP000293142"/>
    </source>
</evidence>
<dbReference type="InterPro" id="IPR036909">
    <property type="entry name" value="Cyt_c-like_dom_sf"/>
</dbReference>
<keyword evidence="5 7" id="KW-0408">Iron</keyword>
<dbReference type="InterPro" id="IPR009056">
    <property type="entry name" value="Cyt_c-like_dom"/>
</dbReference>
<dbReference type="InterPro" id="IPR008168">
    <property type="entry name" value="Cyt_C_IC"/>
</dbReference>
<dbReference type="GO" id="GO:0005506">
    <property type="term" value="F:iron ion binding"/>
    <property type="evidence" value="ECO:0007669"/>
    <property type="project" value="InterPro"/>
</dbReference>
<dbReference type="PANTHER" id="PTHR37823">
    <property type="entry name" value="CYTOCHROME C-553-LIKE"/>
    <property type="match status" value="1"/>
</dbReference>
<feature type="chain" id="PRO_5020743728" evidence="8">
    <location>
        <begin position="26"/>
        <end position="121"/>
    </location>
</feature>
<dbReference type="PIRSF" id="PIRSF000025">
    <property type="entry name" value="Cytc_Bsub_c550"/>
    <property type="match status" value="1"/>
</dbReference>
<name>A0A4Q9DH12_9BACL</name>
<evidence type="ECO:0000256" key="4">
    <source>
        <dbReference type="ARBA" id="ARBA00022982"/>
    </source>
</evidence>
<evidence type="ECO:0000256" key="8">
    <source>
        <dbReference type="SAM" id="SignalP"/>
    </source>
</evidence>
<dbReference type="Gene3D" id="1.10.760.10">
    <property type="entry name" value="Cytochrome c-like domain"/>
    <property type="match status" value="1"/>
</dbReference>
<feature type="signal peptide" evidence="8">
    <location>
        <begin position="1"/>
        <end position="25"/>
    </location>
</feature>
<reference evidence="10 11" key="1">
    <citation type="submission" date="2019-02" db="EMBL/GenBank/DDBJ databases">
        <title>Paenibacillus sp. nov., isolated from surface-sterilized tissue of Thalictrum simplex L.</title>
        <authorList>
            <person name="Tuo L."/>
        </authorList>
    </citation>
    <scope>NUCLEOTIDE SEQUENCE [LARGE SCALE GENOMIC DNA]</scope>
    <source>
        <strain evidence="10 11">N2SHLJ1</strain>
    </source>
</reference>
<evidence type="ECO:0000256" key="3">
    <source>
        <dbReference type="ARBA" id="ARBA00022723"/>
    </source>
</evidence>
<dbReference type="PROSITE" id="PS51007">
    <property type="entry name" value="CYTC"/>
    <property type="match status" value="1"/>
</dbReference>
<dbReference type="Proteomes" id="UP000293142">
    <property type="component" value="Unassembled WGS sequence"/>
</dbReference>
<sequence length="121" mass="12887">MYKWSMAALCGVACIVGIVTLFTQAGNHGNEAKQEAAAPALPDTPLNAQAAEAIYKQSCIACHGNDLEGKIGPNLQKVGGKLSNQQIYKVLQNGKGGMPSFKSTLKDEELVNLAKWLAEKK</sequence>
<keyword evidence="3 7" id="KW-0479">Metal-binding</keyword>
<dbReference type="RefSeq" id="WP_131018173.1">
    <property type="nucleotide sequence ID" value="NZ_SIRE01000035.1"/>
</dbReference>
<keyword evidence="4" id="KW-0249">Electron transport</keyword>
<evidence type="ECO:0000256" key="2">
    <source>
        <dbReference type="ARBA" id="ARBA00022617"/>
    </source>
</evidence>